<accession>A0A6M3LI29</accession>
<reference evidence="1" key="1">
    <citation type="submission" date="2020-03" db="EMBL/GenBank/DDBJ databases">
        <title>The deep terrestrial virosphere.</title>
        <authorList>
            <person name="Holmfeldt K."/>
            <person name="Nilsson E."/>
            <person name="Simone D."/>
            <person name="Lopez-Fernandez M."/>
            <person name="Wu X."/>
            <person name="de Brujin I."/>
            <person name="Lundin D."/>
            <person name="Andersson A."/>
            <person name="Bertilsson S."/>
            <person name="Dopson M."/>
        </authorList>
    </citation>
    <scope>NUCLEOTIDE SEQUENCE</scope>
    <source>
        <strain evidence="1">MM415B04389</strain>
    </source>
</reference>
<proteinExistence type="predicted"/>
<sequence>MNDKKRIELEALLCEKEEIELCERCGFPESDHPRTTCWGEEEKPNYLSDELEVPE</sequence>
<gene>
    <name evidence="1" type="ORF">MM415B04389_0006</name>
</gene>
<protein>
    <submittedName>
        <fullName evidence="1">Uncharacterized protein</fullName>
    </submittedName>
</protein>
<dbReference type="AlphaFoldDB" id="A0A6M3LI29"/>
<dbReference type="EMBL" id="MT143116">
    <property type="protein sequence ID" value="QJA93024.1"/>
    <property type="molecule type" value="Genomic_DNA"/>
</dbReference>
<evidence type="ECO:0000313" key="1">
    <source>
        <dbReference type="EMBL" id="QJA93024.1"/>
    </source>
</evidence>
<organism evidence="1">
    <name type="scientific">viral metagenome</name>
    <dbReference type="NCBI Taxonomy" id="1070528"/>
    <lineage>
        <taxon>unclassified sequences</taxon>
        <taxon>metagenomes</taxon>
        <taxon>organismal metagenomes</taxon>
    </lineage>
</organism>
<name>A0A6M3LI29_9ZZZZ</name>